<feature type="compositionally biased region" description="Acidic residues" evidence="1">
    <location>
        <begin position="232"/>
        <end position="243"/>
    </location>
</feature>
<evidence type="ECO:0000313" key="2">
    <source>
        <dbReference type="EMBL" id="KAL1593101.1"/>
    </source>
</evidence>
<dbReference type="Proteomes" id="UP001521222">
    <property type="component" value="Unassembled WGS sequence"/>
</dbReference>
<dbReference type="EMBL" id="JAKIXB020000042">
    <property type="protein sequence ID" value="KAL1593101.1"/>
    <property type="molecule type" value="Genomic_DNA"/>
</dbReference>
<proteinExistence type="predicted"/>
<evidence type="ECO:0000313" key="3">
    <source>
        <dbReference type="Proteomes" id="UP001521222"/>
    </source>
</evidence>
<accession>A0ABR3QLS7</accession>
<feature type="compositionally biased region" description="Low complexity" evidence="1">
    <location>
        <begin position="270"/>
        <end position="286"/>
    </location>
</feature>
<evidence type="ECO:0000256" key="1">
    <source>
        <dbReference type="SAM" id="MobiDB-lite"/>
    </source>
</evidence>
<sequence length="841" mass="91218">MRCPPGVGPGPGPGGEQGDCGPLGCDGYCNTPGGCDPCPKEICGGPQCPIATGCGPKPGPNPKPNTKRPPKCDEDKKTTVTEKLVHCTESIQLEPTTIQSINFTLSTTVTSTCWTPLLATYTGCGILGTSTTTTLSKFTTTSSSEAPMCTRAPLDLNNDEGDNEQPPRTTDGPSCTRAPLSLDDDEGDNEHPTSSEGPSCTRAPLSLDDDEGDNEQSTSSEAPQCTRAPLSLDDDEGNNEMPDEMLSSLSLSFSVTPRPTPSANSSLSFTPTPTSNSSDVTSSVSRVPPPSTLSESFTDFPWGTGIPSGTPVAQCSGCDKEFKRLVQLFCPDGENVDACAKWALTGLCYGSESPDYCKTGSCKPAACPKEKPGNFENGEPAIPWTTTLSLASTTITVTATPTSVSLPIGPTPTCDPGHGVSPDGKWTILVEHEIKERPDNATFTWKLWDENGCYADQGAASNQIHGHNITTDIGTWSRKDYKMGYSLHTNVTESLSTSKSEVEFVISKPVDGCKSDCWTKWKIANPQESKPFQIHSDCAPECGMRKLDTSDISCDDGINKFHDNGVGSVQKRGGYCTFRMPFQPKDDSAPPPLKPFTRDSRWTLEIRQWMEYEKSEIEWSIKDPHGISAGNDLWDTSNANPYSGVVDTRGRDDTPENNIRYKMKLTVDEPRTKEKSTVQIEYLSWDQFDGCSYNTNVVGEMAGCRPIYLTETSDEKQQSSFNGCFGLNPFTNKKTACPKAMLSNAEFTCEMVADSFYPKGAGFERKFKCFWPHDFVDPWDGLPRPDDNQLMLVDERKKKFGEKYRGAYWIASVMGTDGGLNGTVASAGVDGKVNESSWTNV</sequence>
<feature type="region of interest" description="Disordered" evidence="1">
    <location>
        <begin position="138"/>
        <end position="298"/>
    </location>
</feature>
<organism evidence="2 3">
    <name type="scientific">Nothophoma quercina</name>
    <dbReference type="NCBI Taxonomy" id="749835"/>
    <lineage>
        <taxon>Eukaryota</taxon>
        <taxon>Fungi</taxon>
        <taxon>Dikarya</taxon>
        <taxon>Ascomycota</taxon>
        <taxon>Pezizomycotina</taxon>
        <taxon>Dothideomycetes</taxon>
        <taxon>Pleosporomycetidae</taxon>
        <taxon>Pleosporales</taxon>
        <taxon>Pleosporineae</taxon>
        <taxon>Didymellaceae</taxon>
        <taxon>Nothophoma</taxon>
    </lineage>
</organism>
<gene>
    <name evidence="2" type="ORF">SLS59_009426</name>
</gene>
<keyword evidence="3" id="KW-1185">Reference proteome</keyword>
<name>A0ABR3QLS7_9PLEO</name>
<reference evidence="2 3" key="1">
    <citation type="submission" date="2024-02" db="EMBL/GenBank/DDBJ databases">
        <title>De novo assembly and annotation of 12 fungi associated with fruit tree decline syndrome in Ontario, Canada.</title>
        <authorList>
            <person name="Sulman M."/>
            <person name="Ellouze W."/>
            <person name="Ilyukhin E."/>
        </authorList>
    </citation>
    <scope>NUCLEOTIDE SEQUENCE [LARGE SCALE GENOMIC DNA]</scope>
    <source>
        <strain evidence="2 3">M97-236</strain>
    </source>
</reference>
<feature type="compositionally biased region" description="Polar residues" evidence="1">
    <location>
        <begin position="247"/>
        <end position="269"/>
    </location>
</feature>
<protein>
    <submittedName>
        <fullName evidence="2">Uncharacterized protein</fullName>
    </submittedName>
</protein>
<comment type="caution">
    <text evidence="2">The sequence shown here is derived from an EMBL/GenBank/DDBJ whole genome shotgun (WGS) entry which is preliminary data.</text>
</comment>